<keyword evidence="3" id="KW-1185">Reference proteome</keyword>
<dbReference type="AlphaFoldDB" id="A0A388L4U1"/>
<organism evidence="2 3">
    <name type="scientific">Chara braunii</name>
    <name type="common">Braun's stonewort</name>
    <dbReference type="NCBI Taxonomy" id="69332"/>
    <lineage>
        <taxon>Eukaryota</taxon>
        <taxon>Viridiplantae</taxon>
        <taxon>Streptophyta</taxon>
        <taxon>Charophyceae</taxon>
        <taxon>Charales</taxon>
        <taxon>Characeae</taxon>
        <taxon>Chara</taxon>
    </lineage>
</organism>
<evidence type="ECO:0000256" key="1">
    <source>
        <dbReference type="SAM" id="MobiDB-lite"/>
    </source>
</evidence>
<reference evidence="2 3" key="1">
    <citation type="journal article" date="2018" name="Cell">
        <title>The Chara Genome: Secondary Complexity and Implications for Plant Terrestrialization.</title>
        <authorList>
            <person name="Nishiyama T."/>
            <person name="Sakayama H."/>
            <person name="Vries J.D."/>
            <person name="Buschmann H."/>
            <person name="Saint-Marcoux D."/>
            <person name="Ullrich K.K."/>
            <person name="Haas F.B."/>
            <person name="Vanderstraeten L."/>
            <person name="Becker D."/>
            <person name="Lang D."/>
            <person name="Vosolsobe S."/>
            <person name="Rombauts S."/>
            <person name="Wilhelmsson P.K.I."/>
            <person name="Janitza P."/>
            <person name="Kern R."/>
            <person name="Heyl A."/>
            <person name="Rumpler F."/>
            <person name="Villalobos L.I.A.C."/>
            <person name="Clay J.M."/>
            <person name="Skokan R."/>
            <person name="Toyoda A."/>
            <person name="Suzuki Y."/>
            <person name="Kagoshima H."/>
            <person name="Schijlen E."/>
            <person name="Tajeshwar N."/>
            <person name="Catarino B."/>
            <person name="Hetherington A.J."/>
            <person name="Saltykova A."/>
            <person name="Bonnot C."/>
            <person name="Breuninger H."/>
            <person name="Symeonidi A."/>
            <person name="Radhakrishnan G.V."/>
            <person name="Van Nieuwerburgh F."/>
            <person name="Deforce D."/>
            <person name="Chang C."/>
            <person name="Karol K.G."/>
            <person name="Hedrich R."/>
            <person name="Ulvskov P."/>
            <person name="Glockner G."/>
            <person name="Delwiche C.F."/>
            <person name="Petrasek J."/>
            <person name="Van de Peer Y."/>
            <person name="Friml J."/>
            <person name="Beilby M."/>
            <person name="Dolan L."/>
            <person name="Kohara Y."/>
            <person name="Sugano S."/>
            <person name="Fujiyama A."/>
            <person name="Delaux P.-M."/>
            <person name="Quint M."/>
            <person name="TheiBen G."/>
            <person name="Hagemann M."/>
            <person name="Harholt J."/>
            <person name="Dunand C."/>
            <person name="Zachgo S."/>
            <person name="Langdale J."/>
            <person name="Maumus F."/>
            <person name="Straeten D.V.D."/>
            <person name="Gould S.B."/>
            <person name="Rensing S.A."/>
        </authorList>
    </citation>
    <scope>NUCLEOTIDE SEQUENCE [LARGE SCALE GENOMIC DNA]</scope>
    <source>
        <strain evidence="2 3">S276</strain>
    </source>
</reference>
<evidence type="ECO:0000313" key="3">
    <source>
        <dbReference type="Proteomes" id="UP000265515"/>
    </source>
</evidence>
<dbReference type="Gramene" id="GBG77339">
    <property type="protein sequence ID" value="GBG77339"/>
    <property type="gene ID" value="CBR_g23670"/>
</dbReference>
<comment type="caution">
    <text evidence="2">The sequence shown here is derived from an EMBL/GenBank/DDBJ whole genome shotgun (WGS) entry which is preliminary data.</text>
</comment>
<feature type="region of interest" description="Disordered" evidence="1">
    <location>
        <begin position="322"/>
        <end position="343"/>
    </location>
</feature>
<gene>
    <name evidence="2" type="ORF">CBR_g23670</name>
</gene>
<evidence type="ECO:0000313" key="2">
    <source>
        <dbReference type="EMBL" id="GBG77339.1"/>
    </source>
</evidence>
<feature type="compositionally biased region" description="Acidic residues" evidence="1">
    <location>
        <begin position="325"/>
        <end position="334"/>
    </location>
</feature>
<name>A0A388L4U1_CHABU</name>
<feature type="compositionally biased region" description="Low complexity" evidence="1">
    <location>
        <begin position="259"/>
        <end position="269"/>
    </location>
</feature>
<dbReference type="Proteomes" id="UP000265515">
    <property type="component" value="Unassembled WGS sequence"/>
</dbReference>
<sequence>MRSGGTILAFCPHKVGGLGVLNGELGGVERGSVEDVIRGGWSGVVMEKAGLRGSGRRLVMGVEESIVVKHAREEVSKGHVGVVGEGGCKVFVATCLMWEMNAKSGMTVVGRWWRSERTYWTKRSVEPVWRRWQNCSRSGGGVLLEAGVEEGVVCAVEEGVICVVVEGGAAVVTTVMEGLSPSSVVTRSDMDDTVALMSSTEVWTVLSAWRTAERSEVAVLAGGCSPARLRAMLSTESVRVSDMLMEDAVMSGEEGVGRRSGSGNRTGNVRGSGKGGGMGRDQGGRGGRWHAAGEGMSGEGDPGWCRGWHRAATRTMGTAMVTWHDDDDSDDDDDVARRRRSRQ</sequence>
<feature type="region of interest" description="Disordered" evidence="1">
    <location>
        <begin position="252"/>
        <end position="300"/>
    </location>
</feature>
<accession>A0A388L4U1</accession>
<dbReference type="EMBL" id="BFEA01000265">
    <property type="protein sequence ID" value="GBG77339.1"/>
    <property type="molecule type" value="Genomic_DNA"/>
</dbReference>
<protein>
    <submittedName>
        <fullName evidence="2">Uncharacterized protein</fullName>
    </submittedName>
</protein>
<feature type="compositionally biased region" description="Gly residues" evidence="1">
    <location>
        <begin position="270"/>
        <end position="286"/>
    </location>
</feature>
<proteinExistence type="predicted"/>